<name>A0AAV7TYU7_PLEWA</name>
<evidence type="ECO:0000313" key="2">
    <source>
        <dbReference type="EMBL" id="KAJ1180737.1"/>
    </source>
</evidence>
<keyword evidence="3" id="KW-1185">Reference proteome</keyword>
<evidence type="ECO:0000256" key="1">
    <source>
        <dbReference type="SAM" id="MobiDB-lite"/>
    </source>
</evidence>
<dbReference type="AlphaFoldDB" id="A0AAV7TYU7"/>
<proteinExistence type="predicted"/>
<feature type="compositionally biased region" description="Low complexity" evidence="1">
    <location>
        <begin position="14"/>
        <end position="32"/>
    </location>
</feature>
<feature type="compositionally biased region" description="Polar residues" evidence="1">
    <location>
        <begin position="81"/>
        <end position="98"/>
    </location>
</feature>
<comment type="caution">
    <text evidence="2">The sequence shown here is derived from an EMBL/GenBank/DDBJ whole genome shotgun (WGS) entry which is preliminary data.</text>
</comment>
<protein>
    <submittedName>
        <fullName evidence="2">Uncharacterized protein</fullName>
    </submittedName>
</protein>
<reference evidence="2" key="1">
    <citation type="journal article" date="2022" name="bioRxiv">
        <title>Sequencing and chromosome-scale assembly of the giantPleurodeles waltlgenome.</title>
        <authorList>
            <person name="Brown T."/>
            <person name="Elewa A."/>
            <person name="Iarovenko S."/>
            <person name="Subramanian E."/>
            <person name="Araus A.J."/>
            <person name="Petzold A."/>
            <person name="Susuki M."/>
            <person name="Suzuki K.-i.T."/>
            <person name="Hayashi T."/>
            <person name="Toyoda A."/>
            <person name="Oliveira C."/>
            <person name="Osipova E."/>
            <person name="Leigh N.D."/>
            <person name="Simon A."/>
            <person name="Yun M.H."/>
        </authorList>
    </citation>
    <scope>NUCLEOTIDE SEQUENCE</scope>
    <source>
        <strain evidence="2">20211129_DDA</strain>
        <tissue evidence="2">Liver</tissue>
    </source>
</reference>
<sequence>MAGTGAGTREPGTASGRAQQEPAAAAARPGQQNTTKLCSGRNRRNRRGSRRGSWGLPWAGYSKNRQQEQPTRPEHHKAPQRRSSTPPRHTSATGSQDASHPAPASVSVTARSSVNSVSQPSLGRAHM</sequence>
<evidence type="ECO:0000313" key="3">
    <source>
        <dbReference type="Proteomes" id="UP001066276"/>
    </source>
</evidence>
<feature type="compositionally biased region" description="Polar residues" evidence="1">
    <location>
        <begin position="106"/>
        <end position="121"/>
    </location>
</feature>
<gene>
    <name evidence="2" type="ORF">NDU88_005954</name>
</gene>
<dbReference type="EMBL" id="JANPWB010000006">
    <property type="protein sequence ID" value="KAJ1180737.1"/>
    <property type="molecule type" value="Genomic_DNA"/>
</dbReference>
<organism evidence="2 3">
    <name type="scientific">Pleurodeles waltl</name>
    <name type="common">Iberian ribbed newt</name>
    <dbReference type="NCBI Taxonomy" id="8319"/>
    <lineage>
        <taxon>Eukaryota</taxon>
        <taxon>Metazoa</taxon>
        <taxon>Chordata</taxon>
        <taxon>Craniata</taxon>
        <taxon>Vertebrata</taxon>
        <taxon>Euteleostomi</taxon>
        <taxon>Amphibia</taxon>
        <taxon>Batrachia</taxon>
        <taxon>Caudata</taxon>
        <taxon>Salamandroidea</taxon>
        <taxon>Salamandridae</taxon>
        <taxon>Pleurodelinae</taxon>
        <taxon>Pleurodeles</taxon>
    </lineage>
</organism>
<feature type="compositionally biased region" description="Basic residues" evidence="1">
    <location>
        <begin position="41"/>
        <end position="50"/>
    </location>
</feature>
<dbReference type="Proteomes" id="UP001066276">
    <property type="component" value="Chromosome 3_2"/>
</dbReference>
<feature type="region of interest" description="Disordered" evidence="1">
    <location>
        <begin position="1"/>
        <end position="127"/>
    </location>
</feature>
<accession>A0AAV7TYU7</accession>